<evidence type="ECO:0000313" key="2">
    <source>
        <dbReference type="EMBL" id="KAF4647950.1"/>
    </source>
</evidence>
<feature type="non-terminal residue" evidence="1">
    <location>
        <position position="280"/>
    </location>
</feature>
<sequence length="280" mass="31701">VVDAHVGSWLGYRWFIATDCDVMDVKLPDLQVPDGVLNLDTLRSVTARLFDPLGLLSEVTLQLRCMMKTLHDMGYGTGEHASLGVELRSSEQEYVMEVLQRCNDYLSSDRVLPPRYVDLSEVWMYADASEMAMAWDMRDKVGTRVEAKVITSRHGSIPLRELEALRLAVVALERLVTMKTTGVVRATVMSDSTITLHRLRWVLTDRHSAKVEALPQPEYRRLQHICDLVGNIRRAAPTCELLFQHVRSSANLADRLTRPGDIEEPIGDWDEVSNEVMIDP</sequence>
<dbReference type="OrthoDB" id="6515424at2759"/>
<name>A0A7J6KL46_PEROL</name>
<evidence type="ECO:0000313" key="1">
    <source>
        <dbReference type="EMBL" id="KAF4647612.1"/>
    </source>
</evidence>
<evidence type="ECO:0000313" key="4">
    <source>
        <dbReference type="Proteomes" id="UP000572268"/>
    </source>
</evidence>
<protein>
    <submittedName>
        <fullName evidence="1">Uncharacterized protein</fullName>
    </submittedName>
</protein>
<dbReference type="Pfam" id="PF05380">
    <property type="entry name" value="Peptidase_A17"/>
    <property type="match status" value="1"/>
</dbReference>
<gene>
    <name evidence="2" type="ORF">FOL46_003551</name>
    <name evidence="1" type="ORF">FOZ61_003934</name>
</gene>
<organism evidence="1 3">
    <name type="scientific">Perkinsus olseni</name>
    <name type="common">Perkinsus atlanticus</name>
    <dbReference type="NCBI Taxonomy" id="32597"/>
    <lineage>
        <taxon>Eukaryota</taxon>
        <taxon>Sar</taxon>
        <taxon>Alveolata</taxon>
        <taxon>Perkinsozoa</taxon>
        <taxon>Perkinsea</taxon>
        <taxon>Perkinsida</taxon>
        <taxon>Perkinsidae</taxon>
        <taxon>Perkinsus</taxon>
    </lineage>
</organism>
<dbReference type="EMBL" id="JABANN010002265">
    <property type="protein sequence ID" value="KAF4647950.1"/>
    <property type="molecule type" value="Genomic_DNA"/>
</dbReference>
<proteinExistence type="predicted"/>
<evidence type="ECO:0000313" key="3">
    <source>
        <dbReference type="Proteomes" id="UP000570595"/>
    </source>
</evidence>
<dbReference type="InterPro" id="IPR008042">
    <property type="entry name" value="Retrotrans_Pao"/>
</dbReference>
<dbReference type="Proteomes" id="UP000570595">
    <property type="component" value="Unassembled WGS sequence"/>
</dbReference>
<dbReference type="EMBL" id="JABAHT010002272">
    <property type="protein sequence ID" value="KAF4647612.1"/>
    <property type="molecule type" value="Genomic_DNA"/>
</dbReference>
<feature type="non-terminal residue" evidence="1">
    <location>
        <position position="1"/>
    </location>
</feature>
<dbReference type="AlphaFoldDB" id="A0A7J6KL46"/>
<reference evidence="3 4" key="1">
    <citation type="submission" date="2020-04" db="EMBL/GenBank/DDBJ databases">
        <title>Perkinsus olseni comparative genomics.</title>
        <authorList>
            <person name="Bogema D.R."/>
        </authorList>
    </citation>
    <scope>NUCLEOTIDE SEQUENCE [LARGE SCALE GENOMIC DNA]</scope>
    <source>
        <strain evidence="1">ATCC PRA-179</strain>
        <strain evidence="2">ATCC PRA-31</strain>
    </source>
</reference>
<dbReference type="Proteomes" id="UP000572268">
    <property type="component" value="Unassembled WGS sequence"/>
</dbReference>
<comment type="caution">
    <text evidence="1">The sequence shown here is derived from an EMBL/GenBank/DDBJ whole genome shotgun (WGS) entry which is preliminary data.</text>
</comment>
<accession>A0A7J6KL46</accession>